<comment type="caution">
    <text evidence="8">The sequence shown here is derived from an EMBL/GenBank/DDBJ whole genome shotgun (WGS) entry which is preliminary data.</text>
</comment>
<keyword evidence="9" id="KW-1185">Reference proteome</keyword>
<keyword evidence="3 6" id="KW-0812">Transmembrane</keyword>
<dbReference type="InterPro" id="IPR005899">
    <property type="entry name" value="Na_pump_deCOase"/>
</dbReference>
<reference evidence="8 9" key="1">
    <citation type="submission" date="2020-05" db="EMBL/GenBank/DDBJ databases">
        <title>Distinct polysaccharide utilization as determinants for interspecies competition between intestinal Prevotella spp.</title>
        <authorList>
            <person name="Galvez E.J.C."/>
            <person name="Iljazovic A."/>
            <person name="Strowig T."/>
        </authorList>
    </citation>
    <scope>NUCLEOTIDE SEQUENCE [LARGE SCALE GENOMIC DNA]</scope>
    <source>
        <strain evidence="8 9">PCHR</strain>
    </source>
</reference>
<gene>
    <name evidence="8" type="ORF">HPS54_11045</name>
</gene>
<sequence>MKKSRILLCLLFMSSTLMFGQGARNIKINEVLTNNTGNLQDEFGRRNAWVELANTSFSSYNVRGMYITTDRRVLDKNLTIPQRVAMMSIIPNGDARTVMSAQDHLVFFLNSNPANGTLHLSAKADPQDVVWIALYDGNAIDIIDSVSVPVIEENMSYAREKDGASVWRVKASDEVTPGIKNLIKTDETKIARLKREDPHGLGITVLSMGIVFSCLALLYVFFRILGLFMAHKQAIKKAGRIQPIKAAVKTGEKLAETGHKTKVILKDGLQTAGIDKEIYMAVISMALKQYEDDVHDIESNVITIKPHHTNWTLPHPDEPVIS</sequence>
<accession>A0ABX2B440</accession>
<feature type="chain" id="PRO_5045303334" description="LTD domain-containing protein" evidence="7">
    <location>
        <begin position="20"/>
        <end position="322"/>
    </location>
</feature>
<evidence type="ECO:0000256" key="6">
    <source>
        <dbReference type="SAM" id="Phobius"/>
    </source>
</evidence>
<evidence type="ECO:0000256" key="1">
    <source>
        <dbReference type="ARBA" id="ARBA00004236"/>
    </source>
</evidence>
<feature type="signal peptide" evidence="7">
    <location>
        <begin position="1"/>
        <end position="19"/>
    </location>
</feature>
<keyword evidence="5 6" id="KW-0472">Membrane</keyword>
<dbReference type="Pfam" id="PF04277">
    <property type="entry name" value="OAD_gamma"/>
    <property type="match status" value="1"/>
</dbReference>
<keyword evidence="4 6" id="KW-1133">Transmembrane helix</keyword>
<evidence type="ECO:0000256" key="7">
    <source>
        <dbReference type="SAM" id="SignalP"/>
    </source>
</evidence>
<protein>
    <recommendedName>
        <fullName evidence="10">LTD domain-containing protein</fullName>
    </recommendedName>
</protein>
<keyword evidence="2" id="KW-1003">Cell membrane</keyword>
<comment type="subcellular location">
    <subcellularLocation>
        <location evidence="1">Cell membrane</location>
    </subcellularLocation>
</comment>
<dbReference type="RefSeq" id="WP_172345507.1">
    <property type="nucleotide sequence ID" value="NZ_CASTNK010000025.1"/>
</dbReference>
<evidence type="ECO:0000256" key="5">
    <source>
        <dbReference type="ARBA" id="ARBA00023136"/>
    </source>
</evidence>
<evidence type="ECO:0000256" key="3">
    <source>
        <dbReference type="ARBA" id="ARBA00022692"/>
    </source>
</evidence>
<proteinExistence type="predicted"/>
<keyword evidence="7" id="KW-0732">Signal</keyword>
<evidence type="ECO:0000313" key="8">
    <source>
        <dbReference type="EMBL" id="NPE26038.1"/>
    </source>
</evidence>
<organism evidence="8 9">
    <name type="scientific">Xylanibacter caecicola</name>
    <dbReference type="NCBI Taxonomy" id="2736294"/>
    <lineage>
        <taxon>Bacteria</taxon>
        <taxon>Pseudomonadati</taxon>
        <taxon>Bacteroidota</taxon>
        <taxon>Bacteroidia</taxon>
        <taxon>Bacteroidales</taxon>
        <taxon>Prevotellaceae</taxon>
        <taxon>Xylanibacter</taxon>
    </lineage>
</organism>
<evidence type="ECO:0000256" key="2">
    <source>
        <dbReference type="ARBA" id="ARBA00022475"/>
    </source>
</evidence>
<name>A0ABX2B440_9BACT</name>
<dbReference type="Proteomes" id="UP000820977">
    <property type="component" value="Unassembled WGS sequence"/>
</dbReference>
<feature type="transmembrane region" description="Helical" evidence="6">
    <location>
        <begin position="201"/>
        <end position="222"/>
    </location>
</feature>
<evidence type="ECO:0000313" key="9">
    <source>
        <dbReference type="Proteomes" id="UP000820977"/>
    </source>
</evidence>
<dbReference type="EMBL" id="JABKKJ010000026">
    <property type="protein sequence ID" value="NPE26038.1"/>
    <property type="molecule type" value="Genomic_DNA"/>
</dbReference>
<evidence type="ECO:0000256" key="4">
    <source>
        <dbReference type="ARBA" id="ARBA00022989"/>
    </source>
</evidence>
<evidence type="ECO:0008006" key="10">
    <source>
        <dbReference type="Google" id="ProtNLM"/>
    </source>
</evidence>